<dbReference type="OrthoDB" id="424302at2759"/>
<keyword evidence="5" id="KW-1185">Reference proteome</keyword>
<sequence length="261" mass="29553">MGSSLTVTPAADFPRRVGKKKTLVIVNLQKTPIDEHATLRINAKCDDVMRLLMKELKLDVPEWCLVRHAKLKVDENSTNSELTIHFEALEPDGTPLSIFKALSLNTSEETKTKKPDLQTALLSGAEFTSVKFKQTVKSNTDNKEEEKKEDKVEAISLELEFVGNYNEPSLSLDLGPYLNTKFPFTKILKLVYNPFVGFFEKYVAIFDAHDTQLILSCHFCKRQKPIQIATKAILLTTAIGYHIKEVLFPALLNQISQKKRE</sequence>
<gene>
    <name evidence="4" type="ORF">RFI_25748</name>
</gene>
<accession>X6MD73</accession>
<evidence type="ECO:0000256" key="2">
    <source>
        <dbReference type="PROSITE-ProRule" id="PRU00236"/>
    </source>
</evidence>
<dbReference type="InterPro" id="IPR029035">
    <property type="entry name" value="DHS-like_NAD/FAD-binding_dom"/>
</dbReference>
<dbReference type="AlphaFoldDB" id="X6MD73"/>
<name>X6MD73_RETFI</name>
<organism evidence="4 5">
    <name type="scientific">Reticulomyxa filosa</name>
    <dbReference type="NCBI Taxonomy" id="46433"/>
    <lineage>
        <taxon>Eukaryota</taxon>
        <taxon>Sar</taxon>
        <taxon>Rhizaria</taxon>
        <taxon>Retaria</taxon>
        <taxon>Foraminifera</taxon>
        <taxon>Monothalamids</taxon>
        <taxon>Reticulomyxidae</taxon>
        <taxon>Reticulomyxa</taxon>
    </lineage>
</organism>
<feature type="domain" description="Deacetylase sirtuin-type" evidence="3">
    <location>
        <begin position="1"/>
        <end position="59"/>
    </location>
</feature>
<evidence type="ECO:0000259" key="3">
    <source>
        <dbReference type="PROSITE" id="PS50305"/>
    </source>
</evidence>
<dbReference type="Gene3D" id="3.40.50.1220">
    <property type="entry name" value="TPP-binding domain"/>
    <property type="match status" value="1"/>
</dbReference>
<evidence type="ECO:0000313" key="5">
    <source>
        <dbReference type="Proteomes" id="UP000023152"/>
    </source>
</evidence>
<proteinExistence type="predicted"/>
<dbReference type="EMBL" id="ASPP01022243">
    <property type="protein sequence ID" value="ETO11626.1"/>
    <property type="molecule type" value="Genomic_DNA"/>
</dbReference>
<evidence type="ECO:0000256" key="1">
    <source>
        <dbReference type="ARBA" id="ARBA00023027"/>
    </source>
</evidence>
<dbReference type="PROSITE" id="PS50305">
    <property type="entry name" value="SIRTUIN"/>
    <property type="match status" value="1"/>
</dbReference>
<protein>
    <submittedName>
        <fullName evidence="4">Transcriptional regulator, Sir2 family protein</fullName>
    </submittedName>
</protein>
<comment type="caution">
    <text evidence="2">Lacks conserved residue(s) required for the propagation of feature annotation.</text>
</comment>
<comment type="caution">
    <text evidence="4">The sequence shown here is derived from an EMBL/GenBank/DDBJ whole genome shotgun (WGS) entry which is preliminary data.</text>
</comment>
<dbReference type="Proteomes" id="UP000023152">
    <property type="component" value="Unassembled WGS sequence"/>
</dbReference>
<evidence type="ECO:0000313" key="4">
    <source>
        <dbReference type="EMBL" id="ETO11626.1"/>
    </source>
</evidence>
<dbReference type="SUPFAM" id="SSF52467">
    <property type="entry name" value="DHS-like NAD/FAD-binding domain"/>
    <property type="match status" value="1"/>
</dbReference>
<dbReference type="InterPro" id="IPR026590">
    <property type="entry name" value="Ssirtuin_cat_dom"/>
</dbReference>
<keyword evidence="1" id="KW-0520">NAD</keyword>
<reference evidence="4 5" key="1">
    <citation type="journal article" date="2013" name="Curr. Biol.">
        <title>The Genome of the Foraminiferan Reticulomyxa filosa.</title>
        <authorList>
            <person name="Glockner G."/>
            <person name="Hulsmann N."/>
            <person name="Schleicher M."/>
            <person name="Noegel A.A."/>
            <person name="Eichinger L."/>
            <person name="Gallinger C."/>
            <person name="Pawlowski J."/>
            <person name="Sierra R."/>
            <person name="Euteneuer U."/>
            <person name="Pillet L."/>
            <person name="Moustafa A."/>
            <person name="Platzer M."/>
            <person name="Groth M."/>
            <person name="Szafranski K."/>
            <person name="Schliwa M."/>
        </authorList>
    </citation>
    <scope>NUCLEOTIDE SEQUENCE [LARGE SCALE GENOMIC DNA]</scope>
</reference>